<dbReference type="HOGENOM" id="CLU_2498392_0_0_1"/>
<accession>H8Z904</accession>
<evidence type="ECO:0000313" key="1">
    <source>
        <dbReference type="EMBL" id="EHY66435.1"/>
    </source>
</evidence>
<gene>
    <name evidence="1" type="ORF">NERG_00075</name>
</gene>
<protein>
    <submittedName>
        <fullName evidence="1">Uncharacterized protein</fullName>
    </submittedName>
</protein>
<dbReference type="Proteomes" id="UP000005622">
    <property type="component" value="Unassembled WGS sequence"/>
</dbReference>
<name>H8Z904_NEMA1</name>
<sequence length="86" mass="9925">MRLHNGVEKADLRAIMTKRIEPIPANNNETLGQYHQFLKKKVQEGNTNINEIYSEFLKKMKEQGASVLPKEMVKEIIEGYMDGTFV</sequence>
<organism evidence="1">
    <name type="scientific">Nematocida ausubeli (strain ATCC PRA-371 / ERTm2)</name>
    <name type="common">Nematode killer fungus</name>
    <dbReference type="NCBI Taxonomy" id="1913371"/>
    <lineage>
        <taxon>Eukaryota</taxon>
        <taxon>Fungi</taxon>
        <taxon>Fungi incertae sedis</taxon>
        <taxon>Microsporidia</taxon>
        <taxon>Nematocida</taxon>
    </lineage>
</organism>
<dbReference type="EMBL" id="JH604633">
    <property type="protein sequence ID" value="EHY66435.1"/>
    <property type="molecule type" value="Genomic_DNA"/>
</dbReference>
<proteinExistence type="predicted"/>
<dbReference type="AlphaFoldDB" id="H8Z904"/>
<reference evidence="1" key="1">
    <citation type="submission" date="2011-03" db="EMBL/GenBank/DDBJ databases">
        <title>The Genome Sequence of Nematocida sp1 strain ERTm2.</title>
        <authorList>
            <consortium name="The Broad Institute Genome Sequencing Platform"/>
            <consortium name="The Broad Institute Genome Sequencing Center for Infectious Disease"/>
            <person name="Cuomo C."/>
            <person name="Troemel E."/>
            <person name="Young S.K."/>
            <person name="Zeng Q."/>
            <person name="Gargeya S."/>
            <person name="Fitzgerald M."/>
            <person name="Haas B."/>
            <person name="Abouelleil A."/>
            <person name="Alvarado L."/>
            <person name="Arachchi H.M."/>
            <person name="Berlin A."/>
            <person name="Brown A."/>
            <person name="Chapman S.B."/>
            <person name="Chen Z."/>
            <person name="Dunbar C."/>
            <person name="Freedman E."/>
            <person name="Gearin G."/>
            <person name="Gellesch M."/>
            <person name="Goldberg J."/>
            <person name="Griggs A."/>
            <person name="Gujja S."/>
            <person name="Heilman E.R."/>
            <person name="Heiman D."/>
            <person name="Howarth C."/>
            <person name="Larson L."/>
            <person name="Lui A."/>
            <person name="MacDonald P.J.P."/>
            <person name="Mehta T."/>
            <person name="Montmayeur A."/>
            <person name="Murphy C."/>
            <person name="Neiman D."/>
            <person name="Pearson M."/>
            <person name="Priest M."/>
            <person name="Roberts A."/>
            <person name="Saif S."/>
            <person name="Shea T."/>
            <person name="Shenoy N."/>
            <person name="Sisk P."/>
            <person name="Stolte C."/>
            <person name="Sykes S."/>
            <person name="White J."/>
            <person name="Yandava C."/>
            <person name="Wortman J."/>
            <person name="Nusbaum C."/>
            <person name="Birren B."/>
        </authorList>
    </citation>
    <scope>NUCLEOTIDE SEQUENCE</scope>
    <source>
        <strain evidence="1">ERTm2</strain>
    </source>
</reference>